<comment type="caution">
    <text evidence="1">The sequence shown here is derived from an EMBL/GenBank/DDBJ whole genome shotgun (WGS) entry which is preliminary data.</text>
</comment>
<evidence type="ECO:0000313" key="2">
    <source>
        <dbReference type="Proteomes" id="UP000093000"/>
    </source>
</evidence>
<protein>
    <submittedName>
        <fullName evidence="1">Uncharacterized protein</fullName>
    </submittedName>
</protein>
<gene>
    <name evidence="1" type="ORF">A0J61_01054</name>
</gene>
<name>A0A1C7NP83_9FUNG</name>
<dbReference type="EMBL" id="LUGH01000029">
    <property type="protein sequence ID" value="OBZ90915.1"/>
    <property type="molecule type" value="Genomic_DNA"/>
</dbReference>
<proteinExistence type="predicted"/>
<organism evidence="1 2">
    <name type="scientific">Choanephora cucurbitarum</name>
    <dbReference type="NCBI Taxonomy" id="101091"/>
    <lineage>
        <taxon>Eukaryota</taxon>
        <taxon>Fungi</taxon>
        <taxon>Fungi incertae sedis</taxon>
        <taxon>Mucoromycota</taxon>
        <taxon>Mucoromycotina</taxon>
        <taxon>Mucoromycetes</taxon>
        <taxon>Mucorales</taxon>
        <taxon>Mucorineae</taxon>
        <taxon>Choanephoraceae</taxon>
        <taxon>Choanephoroideae</taxon>
        <taxon>Choanephora</taxon>
    </lineage>
</organism>
<evidence type="ECO:0000313" key="1">
    <source>
        <dbReference type="EMBL" id="OBZ90915.1"/>
    </source>
</evidence>
<dbReference type="AlphaFoldDB" id="A0A1C7NP83"/>
<dbReference type="InParanoid" id="A0A1C7NP83"/>
<sequence length="134" mass="14686">MGFCGRTEPPQRSSRASTPSGFLSALAIHSLIDAASLLATVPMSKVALPSIDYRMSPENVSEDLGTEKVKDKNYAVVTVLFNSISKQDSSELIKAIFNDKMTTPILSTLDFQLLVFLIKFSFHNNTLVSDTNQI</sequence>
<accession>A0A1C7NP83</accession>
<reference evidence="1 2" key="1">
    <citation type="submission" date="2016-03" db="EMBL/GenBank/DDBJ databases">
        <title>Choanephora cucurbitarum.</title>
        <authorList>
            <person name="Min B."/>
            <person name="Park H."/>
            <person name="Park J.-H."/>
            <person name="Shin H.-D."/>
            <person name="Choi I.-G."/>
        </authorList>
    </citation>
    <scope>NUCLEOTIDE SEQUENCE [LARGE SCALE GENOMIC DNA]</scope>
    <source>
        <strain evidence="1 2">KUS-F28377</strain>
    </source>
</reference>
<keyword evidence="2" id="KW-1185">Reference proteome</keyword>
<dbReference type="Proteomes" id="UP000093000">
    <property type="component" value="Unassembled WGS sequence"/>
</dbReference>